<dbReference type="FunFam" id="3.10.20.90:FF:000003">
    <property type="entry name" value="Polyubiquitin 10"/>
    <property type="match status" value="1"/>
</dbReference>
<evidence type="ECO:0000313" key="3">
    <source>
        <dbReference type="EMBL" id="CAE7203206.1"/>
    </source>
</evidence>
<feature type="non-terminal residue" evidence="3">
    <location>
        <position position="554"/>
    </location>
</feature>
<comment type="caution">
    <text evidence="3">The sequence shown here is derived from an EMBL/GenBank/DDBJ whole genome shotgun (WGS) entry which is preliminary data.</text>
</comment>
<dbReference type="SMART" id="SM00213">
    <property type="entry name" value="UBQ"/>
    <property type="match status" value="1"/>
</dbReference>
<dbReference type="InterPro" id="IPR019954">
    <property type="entry name" value="Ubiquitin_CS"/>
</dbReference>
<feature type="domain" description="Ubiquitin-like" evidence="2">
    <location>
        <begin position="351"/>
        <end position="422"/>
    </location>
</feature>
<dbReference type="InterPro" id="IPR050158">
    <property type="entry name" value="Ubiquitin_ubiquitin-like"/>
</dbReference>
<dbReference type="OrthoDB" id="428577at2759"/>
<dbReference type="Pfam" id="PF09055">
    <property type="entry name" value="Sod_Ni"/>
    <property type="match status" value="1"/>
</dbReference>
<sequence>ERLVSRSAGLTEGDESPRKEGVEIMNLKARQIAHEARGVESPVSKGSSSFLASPRFALTGTSITSSPWVPPVAAASAQSGDVSPSKVESPRKAREVILGQEAEVRRRLQWREELDRNLRRLMTDVELGRDPVMKHHGHKMVCDQFDRLYGWFKDAGDKEVAKEQEGPAFVRYDPAKPVMVCERSTLKLRTSSQKIGGAFGAPAAYFCAVDIFAPEQGQKLPMDGMAHAEKRGEGTKASCKSLNSHDLAGGFHAGHKRTTNPWARAARGKYLSADTAPRHVNVALSMGVKTSRAVPELDDRVVAHLGSFLASSMHGKIAYFEPRASLPPLRRPVASSTWSSPSCFGQHESKVKTLTGKTITLDVEASDTIDNVKAKIQDKEGIPPDQQRLIFAGKQLEDGRTLSDYNIQKESTLHLVLRLRGGHCQVPCGIFDDPKLVADVKEAVATIKKAMVQIGELSASMTPLNINQMTRWVNTKEEHAGKIISLMSEYCLCQRVKPVSDPKTPFASEADYIAALQSHHQVMLAAVKCKQNVDPALADALDGAVAEMSKMYMK</sequence>
<dbReference type="SUPFAM" id="SSF54236">
    <property type="entry name" value="Ubiquitin-like"/>
    <property type="match status" value="1"/>
</dbReference>
<dbReference type="PROSITE" id="PS50053">
    <property type="entry name" value="UBIQUITIN_2"/>
    <property type="match status" value="1"/>
</dbReference>
<organism evidence="3 4">
    <name type="scientific">Symbiodinium necroappetens</name>
    <dbReference type="NCBI Taxonomy" id="1628268"/>
    <lineage>
        <taxon>Eukaryota</taxon>
        <taxon>Sar</taxon>
        <taxon>Alveolata</taxon>
        <taxon>Dinophyceae</taxon>
        <taxon>Suessiales</taxon>
        <taxon>Symbiodiniaceae</taxon>
        <taxon>Symbiodinium</taxon>
    </lineage>
</organism>
<gene>
    <name evidence="3" type="primary">TU20</name>
    <name evidence="3" type="ORF">SNEC2469_LOCUS1643</name>
</gene>
<accession>A0A812JGY7</accession>
<dbReference type="Pfam" id="PF00240">
    <property type="entry name" value="ubiquitin"/>
    <property type="match status" value="1"/>
</dbReference>
<keyword evidence="4" id="KW-1185">Reference proteome</keyword>
<dbReference type="Gene3D" id="3.10.20.90">
    <property type="entry name" value="Phosphatidylinositol 3-kinase Catalytic Subunit, Chain A, domain 1"/>
    <property type="match status" value="1"/>
</dbReference>
<feature type="region of interest" description="Disordered" evidence="1">
    <location>
        <begin position="1"/>
        <end position="20"/>
    </location>
</feature>
<reference evidence="3" key="1">
    <citation type="submission" date="2021-02" db="EMBL/GenBank/DDBJ databases">
        <authorList>
            <person name="Dougan E. K."/>
            <person name="Rhodes N."/>
            <person name="Thang M."/>
            <person name="Chan C."/>
        </authorList>
    </citation>
    <scope>NUCLEOTIDE SEQUENCE</scope>
</reference>
<dbReference type="SUPFAM" id="SSF109770">
    <property type="entry name" value="Nickel-containing superoxide dismutase, NiSOD"/>
    <property type="match status" value="1"/>
</dbReference>
<dbReference type="InterPro" id="IPR000626">
    <property type="entry name" value="Ubiquitin-like_dom"/>
</dbReference>
<dbReference type="InterPro" id="IPR014123">
    <property type="entry name" value="Superoxide_dismutase_Ni-type"/>
</dbReference>
<evidence type="ECO:0000256" key="1">
    <source>
        <dbReference type="SAM" id="MobiDB-lite"/>
    </source>
</evidence>
<dbReference type="InterPro" id="IPR036502">
    <property type="entry name" value="NiSOD_sf"/>
</dbReference>
<dbReference type="PROSITE" id="PS00299">
    <property type="entry name" value="UBIQUITIN_1"/>
    <property type="match status" value="1"/>
</dbReference>
<dbReference type="Proteomes" id="UP000601435">
    <property type="component" value="Unassembled WGS sequence"/>
</dbReference>
<dbReference type="GO" id="GO:0016151">
    <property type="term" value="F:nickel cation binding"/>
    <property type="evidence" value="ECO:0007669"/>
    <property type="project" value="InterPro"/>
</dbReference>
<dbReference type="PANTHER" id="PTHR10666">
    <property type="entry name" value="UBIQUITIN"/>
    <property type="match status" value="1"/>
</dbReference>
<name>A0A812JGY7_9DINO</name>
<dbReference type="InterPro" id="IPR029071">
    <property type="entry name" value="Ubiquitin-like_domsf"/>
</dbReference>
<dbReference type="GO" id="GO:0004784">
    <property type="term" value="F:superoxide dismutase activity"/>
    <property type="evidence" value="ECO:0007669"/>
    <property type="project" value="InterPro"/>
</dbReference>
<proteinExistence type="predicted"/>
<dbReference type="CDD" id="cd01803">
    <property type="entry name" value="Ubl_ubiquitin"/>
    <property type="match status" value="1"/>
</dbReference>
<dbReference type="InterPro" id="IPR019956">
    <property type="entry name" value="Ubiquitin_dom"/>
</dbReference>
<protein>
    <submittedName>
        <fullName evidence="3">TU20 protein</fullName>
    </submittedName>
</protein>
<dbReference type="Gene3D" id="1.20.120.400">
    <property type="entry name" value="Nickel-containing superoxide dismutase"/>
    <property type="match status" value="1"/>
</dbReference>
<dbReference type="AlphaFoldDB" id="A0A812JGY7"/>
<dbReference type="EMBL" id="CAJNJA010005996">
    <property type="protein sequence ID" value="CAE7203206.1"/>
    <property type="molecule type" value="Genomic_DNA"/>
</dbReference>
<evidence type="ECO:0000313" key="4">
    <source>
        <dbReference type="Proteomes" id="UP000601435"/>
    </source>
</evidence>
<dbReference type="PRINTS" id="PR00348">
    <property type="entry name" value="UBIQUITIN"/>
</dbReference>
<evidence type="ECO:0000259" key="2">
    <source>
        <dbReference type="PROSITE" id="PS50053"/>
    </source>
</evidence>